<protein>
    <submittedName>
        <fullName evidence="9">RagB/SusD family nutrient uptake outer membrane protein</fullName>
    </submittedName>
</protein>
<accession>A0A3D8LDH9</accession>
<evidence type="ECO:0000259" key="8">
    <source>
        <dbReference type="Pfam" id="PF14322"/>
    </source>
</evidence>
<evidence type="ECO:0000256" key="3">
    <source>
        <dbReference type="ARBA" id="ARBA00022729"/>
    </source>
</evidence>
<evidence type="ECO:0000256" key="4">
    <source>
        <dbReference type="ARBA" id="ARBA00023136"/>
    </source>
</evidence>
<keyword evidence="5" id="KW-0998">Cell outer membrane</keyword>
<organism evidence="9 10">
    <name type="scientific">Pontibacter diazotrophicus</name>
    <dbReference type="NCBI Taxonomy" id="1400979"/>
    <lineage>
        <taxon>Bacteria</taxon>
        <taxon>Pseudomonadati</taxon>
        <taxon>Bacteroidota</taxon>
        <taxon>Cytophagia</taxon>
        <taxon>Cytophagales</taxon>
        <taxon>Hymenobacteraceae</taxon>
        <taxon>Pontibacter</taxon>
    </lineage>
</organism>
<feature type="domain" description="RagB/SusD" evidence="7">
    <location>
        <begin position="311"/>
        <end position="618"/>
    </location>
</feature>
<evidence type="ECO:0000313" key="10">
    <source>
        <dbReference type="Proteomes" id="UP000256708"/>
    </source>
</evidence>
<dbReference type="Gene3D" id="1.25.40.390">
    <property type="match status" value="1"/>
</dbReference>
<gene>
    <name evidence="9" type="ORF">DXT99_10120</name>
</gene>
<keyword evidence="3 6" id="KW-0732">Signal</keyword>
<keyword evidence="4" id="KW-0472">Membrane</keyword>
<sequence length="618" mass="70583">MIRIHKIKSLSLSFIAVLALSTGCNDDFLNTQPLTAIPSEVVWTDAALADAFVTDLYTVVGQGGFDEQMQASLTDEAVFTHPGRGINIITEARSNPADPGFINYTLNWADMYRRIRAANLAIENLQEPQFDNPEMAERLLGEALFMRAYMYHQLLRYYGGVPLVDRAYELGEEDYSIARNTFAETVEFIVNDADQAAQLLEGESMAEGRGSRAAALALKSRVLLYAASDLHDIPTASARSSVIASYPEPELIGYVDGDQMQRWQRAQAAAKDVLDLPGYGFMMNLTGPVSPEEGTQNYIDMSLFRGNAENEMIFGRYFIQSKNENGGRVGLFNGPNGYRNWAGNTPLQDLVDDYEMMDGTEFSWDNPEHAAAPYENRDPRFEATILHDASDWKPRFTTTADPADQIQTGQYEIIADGEKTTHFGFDTRQSSIEDWNGTRTGYYMRRFVDPNPNLVDMNMWQQVPWAFFRYTEAVLNYVEASIELGQDAEAQEWLNKIRFRVGMPAVTETGEALMERYRNERRIEMAYEEQRYHDVRRWMIAEEEFGQQPRIIDIIGTLKPGKTVTTYQYDPENYNYTYNVIELGEGVENRAWDDKMYYLPIHRDEMNRNEQLTQNPGY</sequence>
<dbReference type="EMBL" id="QRGR01000009">
    <property type="protein sequence ID" value="RDV15403.1"/>
    <property type="molecule type" value="Genomic_DNA"/>
</dbReference>
<dbReference type="AlphaFoldDB" id="A0A3D8LDH9"/>
<dbReference type="PROSITE" id="PS51257">
    <property type="entry name" value="PROKAR_LIPOPROTEIN"/>
    <property type="match status" value="1"/>
</dbReference>
<proteinExistence type="inferred from homology"/>
<evidence type="ECO:0000256" key="5">
    <source>
        <dbReference type="ARBA" id="ARBA00023237"/>
    </source>
</evidence>
<dbReference type="OrthoDB" id="5694214at2"/>
<evidence type="ECO:0000313" key="9">
    <source>
        <dbReference type="EMBL" id="RDV15403.1"/>
    </source>
</evidence>
<dbReference type="Proteomes" id="UP000256708">
    <property type="component" value="Unassembled WGS sequence"/>
</dbReference>
<dbReference type="InterPro" id="IPR011990">
    <property type="entry name" value="TPR-like_helical_dom_sf"/>
</dbReference>
<feature type="domain" description="SusD-like N-terminal" evidence="8">
    <location>
        <begin position="98"/>
        <end position="224"/>
    </location>
</feature>
<dbReference type="InterPro" id="IPR012944">
    <property type="entry name" value="SusD_RagB_dom"/>
</dbReference>
<dbReference type="Pfam" id="PF14322">
    <property type="entry name" value="SusD-like_3"/>
    <property type="match status" value="1"/>
</dbReference>
<evidence type="ECO:0000256" key="2">
    <source>
        <dbReference type="ARBA" id="ARBA00006275"/>
    </source>
</evidence>
<dbReference type="Pfam" id="PF07980">
    <property type="entry name" value="SusD_RagB"/>
    <property type="match status" value="1"/>
</dbReference>
<comment type="similarity">
    <text evidence="2">Belongs to the SusD family.</text>
</comment>
<feature type="chain" id="PRO_5017808973" evidence="6">
    <location>
        <begin position="20"/>
        <end position="618"/>
    </location>
</feature>
<feature type="signal peptide" evidence="6">
    <location>
        <begin position="1"/>
        <end position="19"/>
    </location>
</feature>
<dbReference type="InterPro" id="IPR033985">
    <property type="entry name" value="SusD-like_N"/>
</dbReference>
<dbReference type="GO" id="GO:0009279">
    <property type="term" value="C:cell outer membrane"/>
    <property type="evidence" value="ECO:0007669"/>
    <property type="project" value="UniProtKB-SubCell"/>
</dbReference>
<reference evidence="10" key="1">
    <citation type="submission" date="2018-08" db="EMBL/GenBank/DDBJ databases">
        <authorList>
            <person name="Liu Z.-W."/>
            <person name="Du Z.-J."/>
        </authorList>
    </citation>
    <scope>NUCLEOTIDE SEQUENCE [LARGE SCALE GENOMIC DNA]</scope>
    <source>
        <strain evidence="10">H4X</strain>
    </source>
</reference>
<evidence type="ECO:0000259" key="7">
    <source>
        <dbReference type="Pfam" id="PF07980"/>
    </source>
</evidence>
<comment type="caution">
    <text evidence="9">The sequence shown here is derived from an EMBL/GenBank/DDBJ whole genome shotgun (WGS) entry which is preliminary data.</text>
</comment>
<name>A0A3D8LDH9_9BACT</name>
<comment type="subcellular location">
    <subcellularLocation>
        <location evidence="1">Cell outer membrane</location>
    </subcellularLocation>
</comment>
<evidence type="ECO:0000256" key="6">
    <source>
        <dbReference type="SAM" id="SignalP"/>
    </source>
</evidence>
<evidence type="ECO:0000256" key="1">
    <source>
        <dbReference type="ARBA" id="ARBA00004442"/>
    </source>
</evidence>
<dbReference type="SUPFAM" id="SSF48452">
    <property type="entry name" value="TPR-like"/>
    <property type="match status" value="1"/>
</dbReference>
<keyword evidence="10" id="KW-1185">Reference proteome</keyword>
<dbReference type="RefSeq" id="WP_115565421.1">
    <property type="nucleotide sequence ID" value="NZ_QRGR01000009.1"/>
</dbReference>